<dbReference type="Proteomes" id="UP001300871">
    <property type="component" value="Unassembled WGS sequence"/>
</dbReference>
<evidence type="ECO:0000313" key="2">
    <source>
        <dbReference type="Proteomes" id="UP001300871"/>
    </source>
</evidence>
<dbReference type="InterPro" id="IPR012349">
    <property type="entry name" value="Split_barrel_FMN-bd"/>
</dbReference>
<protein>
    <submittedName>
        <fullName evidence="1">Pyridoxamine 5'-phosphate oxidase family protein</fullName>
    </submittedName>
</protein>
<accession>A0AAW6ASS9</accession>
<name>A0AAW6ASS9_CLOSY</name>
<dbReference type="AlphaFoldDB" id="A0AAW6ASS9"/>
<organism evidence="1 2">
    <name type="scientific">Clostridium symbiosum</name>
    <name type="common">Bacteroides symbiosus</name>
    <dbReference type="NCBI Taxonomy" id="1512"/>
    <lineage>
        <taxon>Bacteria</taxon>
        <taxon>Bacillati</taxon>
        <taxon>Bacillota</taxon>
        <taxon>Clostridia</taxon>
        <taxon>Lachnospirales</taxon>
        <taxon>Lachnospiraceae</taxon>
        <taxon>Otoolea</taxon>
    </lineage>
</organism>
<reference evidence="1" key="1">
    <citation type="submission" date="2023-01" db="EMBL/GenBank/DDBJ databases">
        <title>Human gut microbiome strain richness.</title>
        <authorList>
            <person name="Chen-Liaw A."/>
        </authorList>
    </citation>
    <scope>NUCLEOTIDE SEQUENCE</scope>
    <source>
        <strain evidence="1">B1_m1001713B170214d0_201011</strain>
    </source>
</reference>
<dbReference type="EMBL" id="JAQLGM010000002">
    <property type="protein sequence ID" value="MDB1998871.1"/>
    <property type="molecule type" value="Genomic_DNA"/>
</dbReference>
<gene>
    <name evidence="1" type="ORF">PM006_01440</name>
</gene>
<proteinExistence type="predicted"/>
<dbReference type="SUPFAM" id="SSF50475">
    <property type="entry name" value="FMN-binding split barrel"/>
    <property type="match status" value="1"/>
</dbReference>
<dbReference type="Gene3D" id="2.30.110.10">
    <property type="entry name" value="Electron Transport, Fmn-binding Protein, Chain A"/>
    <property type="match status" value="1"/>
</dbReference>
<comment type="caution">
    <text evidence="1">The sequence shown here is derived from an EMBL/GenBank/DDBJ whole genome shotgun (WGS) entry which is preliminary data.</text>
</comment>
<dbReference type="RefSeq" id="WP_003501152.1">
    <property type="nucleotide sequence ID" value="NZ_BAABZD010000015.1"/>
</dbReference>
<sequence length="162" mass="19037">MKFSKEKHLTFEEAVEIMFRQLGDWKIMALATSVNDHVTVRNVSCLFYDNKIYFKTDKNFRKTKQLFENPQVALCWSGIQVEGLAENKGLVADEPGKRFEKGYKEFLWNSYNAYSHVDTEILIQVTPKHVEVWDTSDGQYAYQLFIDFDSRTVEVKPYDVKK</sequence>
<evidence type="ECO:0000313" key="1">
    <source>
        <dbReference type="EMBL" id="MDB1998871.1"/>
    </source>
</evidence>